<feature type="transmembrane region" description="Helical" evidence="13">
    <location>
        <begin position="328"/>
        <end position="349"/>
    </location>
</feature>
<comment type="subcellular location">
    <subcellularLocation>
        <location evidence="3">Cell junction</location>
        <location evidence="3">Tight junction</location>
    </subcellularLocation>
    <subcellularLocation>
        <location evidence="2">Membrane</location>
        <topology evidence="2">Multi-pass membrane protein</topology>
    </subcellularLocation>
    <subcellularLocation>
        <location evidence="1">Nucleus</location>
    </subcellularLocation>
</comment>
<reference evidence="15" key="1">
    <citation type="journal article" date="2014" name="Nat. Commun.">
        <title>The rainbow trout genome provides novel insights into evolution after whole-genome duplication in vertebrates.</title>
        <authorList>
            <person name="Berthelot C."/>
            <person name="Brunet F."/>
            <person name="Chalopin D."/>
            <person name="Juanchich A."/>
            <person name="Bernard M."/>
            <person name="Noel B."/>
            <person name="Bento P."/>
            <person name="Da Silva C."/>
            <person name="Labadie K."/>
            <person name="Alberti A."/>
            <person name="Aury J.M."/>
            <person name="Louis A."/>
            <person name="Dehais P."/>
            <person name="Bardou P."/>
            <person name="Montfort J."/>
            <person name="Klopp C."/>
            <person name="Cabau C."/>
            <person name="Gaspin C."/>
            <person name="Thorgaard G.H."/>
            <person name="Boussaha M."/>
            <person name="Quillet E."/>
            <person name="Guyomard R."/>
            <person name="Galiana D."/>
            <person name="Bobe J."/>
            <person name="Volff J.N."/>
            <person name="Genet C."/>
            <person name="Wincker P."/>
            <person name="Jaillon O."/>
            <person name="Roest Crollius H."/>
            <person name="Guiguen Y."/>
        </authorList>
    </citation>
    <scope>NUCLEOTIDE SEQUENCE [LARGE SCALE GENOMIC DNA]</scope>
</reference>
<dbReference type="PRINTS" id="PR01077">
    <property type="entry name" value="CLAUDIN"/>
</dbReference>
<evidence type="ECO:0000256" key="1">
    <source>
        <dbReference type="ARBA" id="ARBA00004123"/>
    </source>
</evidence>
<gene>
    <name evidence="15" type="ORF">GSONMT00058341001</name>
</gene>
<evidence type="ECO:0000256" key="6">
    <source>
        <dbReference type="ARBA" id="ARBA00022692"/>
    </source>
</evidence>
<keyword evidence="8 13" id="KW-1133">Transmembrane helix</keyword>
<comment type="similarity">
    <text evidence="4">Belongs to the claudin family.</text>
</comment>
<dbReference type="GO" id="GO:0030182">
    <property type="term" value="P:neuron differentiation"/>
    <property type="evidence" value="ECO:0007669"/>
    <property type="project" value="TreeGrafter"/>
</dbReference>
<dbReference type="GO" id="GO:0016020">
    <property type="term" value="C:membrane"/>
    <property type="evidence" value="ECO:0007669"/>
    <property type="project" value="UniProtKB-SubCell"/>
</dbReference>
<dbReference type="AlphaFoldDB" id="A0A060WN97"/>
<feature type="transmembrane region" description="Helical" evidence="13">
    <location>
        <begin position="227"/>
        <end position="248"/>
    </location>
</feature>
<evidence type="ECO:0000259" key="14">
    <source>
        <dbReference type="PROSITE" id="PS50118"/>
    </source>
</evidence>
<dbReference type="GO" id="GO:0005198">
    <property type="term" value="F:structural molecule activity"/>
    <property type="evidence" value="ECO:0007669"/>
    <property type="project" value="InterPro"/>
</dbReference>
<dbReference type="GO" id="GO:0000122">
    <property type="term" value="P:negative regulation of transcription by RNA polymerase II"/>
    <property type="evidence" value="ECO:0007669"/>
    <property type="project" value="TreeGrafter"/>
</dbReference>
<evidence type="ECO:0000256" key="3">
    <source>
        <dbReference type="ARBA" id="ARBA00004435"/>
    </source>
</evidence>
<evidence type="ECO:0000313" key="15">
    <source>
        <dbReference type="EMBL" id="CDQ68853.1"/>
    </source>
</evidence>
<dbReference type="Gene3D" id="1.20.140.150">
    <property type="match status" value="1"/>
</dbReference>
<dbReference type="SUPFAM" id="SSF47095">
    <property type="entry name" value="HMG-box"/>
    <property type="match status" value="1"/>
</dbReference>
<dbReference type="GO" id="GO:0005923">
    <property type="term" value="C:bicellular tight junction"/>
    <property type="evidence" value="ECO:0007669"/>
    <property type="project" value="UniProtKB-SubCell"/>
</dbReference>
<evidence type="ECO:0000256" key="2">
    <source>
        <dbReference type="ARBA" id="ARBA00004141"/>
    </source>
</evidence>
<dbReference type="Gene3D" id="1.10.30.10">
    <property type="entry name" value="High mobility group box domain"/>
    <property type="match status" value="1"/>
</dbReference>
<dbReference type="CDD" id="cd01388">
    <property type="entry name" value="HMG-box_SoxB"/>
    <property type="match status" value="1"/>
</dbReference>
<feature type="domain" description="HMG box" evidence="14">
    <location>
        <begin position="8"/>
        <end position="76"/>
    </location>
</feature>
<dbReference type="InterPro" id="IPR036910">
    <property type="entry name" value="HMG_box_dom_sf"/>
</dbReference>
<organism evidence="15 16">
    <name type="scientific">Oncorhynchus mykiss</name>
    <name type="common">Rainbow trout</name>
    <name type="synonym">Salmo gairdneri</name>
    <dbReference type="NCBI Taxonomy" id="8022"/>
    <lineage>
        <taxon>Eukaryota</taxon>
        <taxon>Metazoa</taxon>
        <taxon>Chordata</taxon>
        <taxon>Craniata</taxon>
        <taxon>Vertebrata</taxon>
        <taxon>Euteleostomi</taxon>
        <taxon>Actinopterygii</taxon>
        <taxon>Neopterygii</taxon>
        <taxon>Teleostei</taxon>
        <taxon>Protacanthopterygii</taxon>
        <taxon>Salmoniformes</taxon>
        <taxon>Salmonidae</taxon>
        <taxon>Salmoninae</taxon>
        <taxon>Oncorhynchus</taxon>
    </lineage>
</organism>
<keyword evidence="10 13" id="KW-0472">Membrane</keyword>
<dbReference type="GO" id="GO:0007420">
    <property type="term" value="P:brain development"/>
    <property type="evidence" value="ECO:0007669"/>
    <property type="project" value="TreeGrafter"/>
</dbReference>
<evidence type="ECO:0000256" key="11">
    <source>
        <dbReference type="ARBA" id="ARBA00023242"/>
    </source>
</evidence>
<name>A0A060WN97_ONCMY</name>
<dbReference type="GO" id="GO:0000978">
    <property type="term" value="F:RNA polymerase II cis-regulatory region sequence-specific DNA binding"/>
    <property type="evidence" value="ECO:0007669"/>
    <property type="project" value="TreeGrafter"/>
</dbReference>
<dbReference type="PROSITE" id="PS01346">
    <property type="entry name" value="CLAUDIN"/>
    <property type="match status" value="1"/>
</dbReference>
<reference evidence="15" key="2">
    <citation type="submission" date="2014-03" db="EMBL/GenBank/DDBJ databases">
        <authorList>
            <person name="Genoscope - CEA"/>
        </authorList>
    </citation>
    <scope>NUCLEOTIDE SEQUENCE</scope>
</reference>
<evidence type="ECO:0000256" key="5">
    <source>
        <dbReference type="ARBA" id="ARBA00022427"/>
    </source>
</evidence>
<dbReference type="EMBL" id="FR904645">
    <property type="protein sequence ID" value="CDQ68853.1"/>
    <property type="molecule type" value="Genomic_DNA"/>
</dbReference>
<dbReference type="PROSITE" id="PS50118">
    <property type="entry name" value="HMG_BOX_2"/>
    <property type="match status" value="1"/>
</dbReference>
<evidence type="ECO:0000256" key="7">
    <source>
        <dbReference type="ARBA" id="ARBA00022949"/>
    </source>
</evidence>
<keyword evidence="11 12" id="KW-0539">Nucleus</keyword>
<dbReference type="Pfam" id="PF00505">
    <property type="entry name" value="HMG_box"/>
    <property type="match status" value="1"/>
</dbReference>
<evidence type="ECO:0000256" key="10">
    <source>
        <dbReference type="ARBA" id="ARBA00023136"/>
    </source>
</evidence>
<dbReference type="InterPro" id="IPR050140">
    <property type="entry name" value="SRY-related_HMG-box_TF-like"/>
</dbReference>
<dbReference type="GO" id="GO:0001228">
    <property type="term" value="F:DNA-binding transcription activator activity, RNA polymerase II-specific"/>
    <property type="evidence" value="ECO:0007669"/>
    <property type="project" value="TreeGrafter"/>
</dbReference>
<dbReference type="PANTHER" id="PTHR10270:SF107">
    <property type="entry name" value="TRANSCRIPTION FACTOR SOX-14"/>
    <property type="match status" value="1"/>
</dbReference>
<feature type="DNA-binding region" description="HMG box" evidence="12">
    <location>
        <begin position="8"/>
        <end position="76"/>
    </location>
</feature>
<dbReference type="PRINTS" id="PR01448">
    <property type="entry name" value="CLAUDIN18"/>
</dbReference>
<dbReference type="FunFam" id="1.10.30.10:FF:000002">
    <property type="entry name" value="transcription factor Sox-2"/>
    <property type="match status" value="1"/>
</dbReference>
<keyword evidence="5" id="KW-0796">Tight junction</keyword>
<dbReference type="Proteomes" id="UP000193380">
    <property type="component" value="Unassembled WGS sequence"/>
</dbReference>
<evidence type="ECO:0000256" key="4">
    <source>
        <dbReference type="ARBA" id="ARBA00008295"/>
    </source>
</evidence>
<evidence type="ECO:0000256" key="13">
    <source>
        <dbReference type="SAM" id="Phobius"/>
    </source>
</evidence>
<proteinExistence type="inferred from homology"/>
<dbReference type="SMART" id="SM00398">
    <property type="entry name" value="HMG"/>
    <property type="match status" value="1"/>
</dbReference>
<dbReference type="InterPro" id="IPR009071">
    <property type="entry name" value="HMG_box_dom"/>
</dbReference>
<dbReference type="PaxDb" id="8022-A0A060WN97"/>
<keyword evidence="7" id="KW-0965">Cell junction</keyword>
<dbReference type="GO" id="GO:0005634">
    <property type="term" value="C:nucleus"/>
    <property type="evidence" value="ECO:0007669"/>
    <property type="project" value="UniProtKB-SubCell"/>
</dbReference>
<evidence type="ECO:0000256" key="8">
    <source>
        <dbReference type="ARBA" id="ARBA00022989"/>
    </source>
</evidence>
<keyword evidence="9 12" id="KW-0238">DNA-binding</keyword>
<dbReference type="Pfam" id="PF00822">
    <property type="entry name" value="PMP22_Claudin"/>
    <property type="match status" value="1"/>
</dbReference>
<evidence type="ECO:0000256" key="9">
    <source>
        <dbReference type="ARBA" id="ARBA00023125"/>
    </source>
</evidence>
<dbReference type="InterPro" id="IPR003928">
    <property type="entry name" value="Claudin18"/>
</dbReference>
<feature type="transmembrane region" description="Helical" evidence="13">
    <location>
        <begin position="268"/>
        <end position="289"/>
    </location>
</feature>
<sequence>MAKPLDHIKRPMNAFMVWSRGQRRKMSLENPKMHNSEISKRLGAEWKLLSESEKRPYIDEAKRLRAQHMKDHPNYKYRPRRKPKSLLKKDRRSVHVSVNVHMVNCPRNLSNPTLLHISSTTALSPSPSLTLLHPFPTHTHISLTLHTQESMATALQTGGFVLGLLGGAAIIAATGMNNWSVKDRQGDVVTSVYTYKGLWQNCEVGTSGFTECRPLYGLLGFSGTFQAVRALMIVGIVLGVIGAMIALFSLKCLKMGSMEDSSKAKMTLTAGVMFIIAGICAIAGASIYANQIVASFMMTTYNPNYGGGMGQGIENGGSMMPRYTFGPALFVAWIGAALLLLGGILKCVAFRGLQPDKSTNYTGVAYKASQAQNRPVYDDHHAVDGKRDNQKYV</sequence>
<evidence type="ECO:0000313" key="16">
    <source>
        <dbReference type="Proteomes" id="UP000193380"/>
    </source>
</evidence>
<dbReference type="STRING" id="8022.A0A060WN97"/>
<keyword evidence="6 13" id="KW-0812">Transmembrane</keyword>
<evidence type="ECO:0000256" key="12">
    <source>
        <dbReference type="PROSITE-ProRule" id="PRU00267"/>
    </source>
</evidence>
<feature type="transmembrane region" description="Helical" evidence="13">
    <location>
        <begin position="152"/>
        <end position="173"/>
    </location>
</feature>
<accession>A0A060WN97</accession>
<protein>
    <recommendedName>
        <fullName evidence="14">HMG box domain-containing protein</fullName>
    </recommendedName>
</protein>
<dbReference type="PANTHER" id="PTHR10270">
    <property type="entry name" value="SOX TRANSCRIPTION FACTOR"/>
    <property type="match status" value="1"/>
</dbReference>
<dbReference type="InterPro" id="IPR017974">
    <property type="entry name" value="Claudin_CS"/>
</dbReference>
<dbReference type="InterPro" id="IPR004031">
    <property type="entry name" value="PMP22/EMP/MP20/Claudin"/>
</dbReference>